<dbReference type="InterPro" id="IPR036882">
    <property type="entry name" value="Alba-like_dom_sf"/>
</dbReference>
<accession>A0A2A6RK39</accession>
<dbReference type="PANTHER" id="PTHR35331">
    <property type="entry name" value="STAGE V SPORULATION PROTEIN S"/>
    <property type="match status" value="1"/>
</dbReference>
<comment type="caution">
    <text evidence="2">The sequence shown here is derived from an EMBL/GenBank/DDBJ whole genome shotgun (WGS) entry which is preliminary data.</text>
</comment>
<dbReference type="Gene3D" id="3.30.110.20">
    <property type="entry name" value="Alba-like domain"/>
    <property type="match status" value="1"/>
</dbReference>
<keyword evidence="3" id="KW-1185">Reference proteome</keyword>
<dbReference type="OrthoDB" id="9796055at2"/>
<organism evidence="2 3">
    <name type="scientific">Candidatus Viridilinea mediisalina</name>
    <dbReference type="NCBI Taxonomy" id="2024553"/>
    <lineage>
        <taxon>Bacteria</taxon>
        <taxon>Bacillati</taxon>
        <taxon>Chloroflexota</taxon>
        <taxon>Chloroflexia</taxon>
        <taxon>Chloroflexales</taxon>
        <taxon>Chloroflexineae</taxon>
        <taxon>Oscillochloridaceae</taxon>
        <taxon>Candidatus Viridilinea</taxon>
    </lineage>
</organism>
<dbReference type="AlphaFoldDB" id="A0A2A6RK39"/>
<evidence type="ECO:0000313" key="2">
    <source>
        <dbReference type="EMBL" id="PDW03437.1"/>
    </source>
</evidence>
<dbReference type="InterPro" id="IPR007347">
    <property type="entry name" value="SpoVS"/>
</dbReference>
<protein>
    <submittedName>
        <fullName evidence="2">Stage V sporulation protein S</fullName>
    </submittedName>
</protein>
<feature type="region of interest" description="Disordered" evidence="1">
    <location>
        <begin position="1"/>
        <end position="46"/>
    </location>
</feature>
<evidence type="ECO:0000256" key="1">
    <source>
        <dbReference type="SAM" id="MobiDB-lite"/>
    </source>
</evidence>
<sequence length="135" mass="14405">MTSLETSPSEPIHNLPSDKQENRMSNAQSVQTARAVGANKPQAAQTEHVAEVLKVSTRSRPSAVAGAIAGVIRENGMAEVQSIGAGATNQAIKAVAIARSYLNEEGIDIICVPSFIDVAIDEEERTAIRLLIERR</sequence>
<feature type="compositionally biased region" description="Polar residues" evidence="1">
    <location>
        <begin position="23"/>
        <end position="32"/>
    </location>
</feature>
<name>A0A2A6RK39_9CHLR</name>
<gene>
    <name evidence="2" type="ORF">CJ255_08900</name>
</gene>
<proteinExistence type="predicted"/>
<reference evidence="3" key="1">
    <citation type="submission" date="2017-08" db="EMBL/GenBank/DDBJ databases">
        <authorList>
            <person name="Grouzdev D.S."/>
            <person name="Gaisin V.A."/>
            <person name="Rysina M.S."/>
            <person name="Gorlenko V.M."/>
        </authorList>
    </citation>
    <scope>NUCLEOTIDE SEQUENCE [LARGE SCALE GENOMIC DNA]</scope>
    <source>
        <strain evidence="3">Kir15-3F</strain>
    </source>
</reference>
<evidence type="ECO:0000313" key="3">
    <source>
        <dbReference type="Proteomes" id="UP000220527"/>
    </source>
</evidence>
<dbReference type="PANTHER" id="PTHR35331:SF1">
    <property type="entry name" value="STAGE V SPORULATION PROTEIN S"/>
    <property type="match status" value="1"/>
</dbReference>
<dbReference type="Pfam" id="PF04232">
    <property type="entry name" value="SpoVS"/>
    <property type="match status" value="1"/>
</dbReference>
<dbReference type="GO" id="GO:0003676">
    <property type="term" value="F:nucleic acid binding"/>
    <property type="evidence" value="ECO:0007669"/>
    <property type="project" value="InterPro"/>
</dbReference>
<dbReference type="EMBL" id="NQWI01000030">
    <property type="protein sequence ID" value="PDW03437.1"/>
    <property type="molecule type" value="Genomic_DNA"/>
</dbReference>
<dbReference type="Proteomes" id="UP000220527">
    <property type="component" value="Unassembled WGS sequence"/>
</dbReference>